<feature type="compositionally biased region" description="Polar residues" evidence="9">
    <location>
        <begin position="1058"/>
        <end position="1071"/>
    </location>
</feature>
<evidence type="ECO:0000256" key="7">
    <source>
        <dbReference type="ARBA" id="ARBA00047899"/>
    </source>
</evidence>
<comment type="caution">
    <text evidence="11">The sequence shown here is derived from an EMBL/GenBank/DDBJ whole genome shotgun (WGS) entry which is preliminary data.</text>
</comment>
<comment type="catalytic activity">
    <reaction evidence="7">
        <text>L-threonyl-[protein] + ATP = O-phospho-L-threonyl-[protein] + ADP + H(+)</text>
        <dbReference type="Rhea" id="RHEA:46608"/>
        <dbReference type="Rhea" id="RHEA-COMP:11060"/>
        <dbReference type="Rhea" id="RHEA-COMP:11605"/>
        <dbReference type="ChEBI" id="CHEBI:15378"/>
        <dbReference type="ChEBI" id="CHEBI:30013"/>
        <dbReference type="ChEBI" id="CHEBI:30616"/>
        <dbReference type="ChEBI" id="CHEBI:61977"/>
        <dbReference type="ChEBI" id="CHEBI:456216"/>
        <dbReference type="EC" id="2.7.11.1"/>
    </reaction>
</comment>
<reference evidence="11" key="1">
    <citation type="submission" date="2022-08" db="EMBL/GenBank/DDBJ databases">
        <authorList>
            <person name="Kallberg Y."/>
            <person name="Tangrot J."/>
            <person name="Rosling A."/>
        </authorList>
    </citation>
    <scope>NUCLEOTIDE SEQUENCE</scope>
    <source>
        <strain evidence="11">Wild A</strain>
    </source>
</reference>
<dbReference type="Proteomes" id="UP001153678">
    <property type="component" value="Unassembled WGS sequence"/>
</dbReference>
<evidence type="ECO:0000256" key="8">
    <source>
        <dbReference type="ARBA" id="ARBA00048679"/>
    </source>
</evidence>
<protein>
    <recommendedName>
        <fullName evidence="1">non-specific serine/threonine protein kinase</fullName>
        <ecNumber evidence="1">2.7.11.1</ecNumber>
    </recommendedName>
</protein>
<evidence type="ECO:0000256" key="6">
    <source>
        <dbReference type="ARBA" id="ARBA00022840"/>
    </source>
</evidence>
<dbReference type="EMBL" id="CAMKVN010000008">
    <property type="protein sequence ID" value="CAI2161632.1"/>
    <property type="molecule type" value="Genomic_DNA"/>
</dbReference>
<dbReference type="InterPro" id="IPR051824">
    <property type="entry name" value="LRR_Rcpt-Like_S/T_Kinase"/>
</dbReference>
<dbReference type="Pfam" id="PF00069">
    <property type="entry name" value="Pkinase"/>
    <property type="match status" value="1"/>
</dbReference>
<accession>A0A9W4S9F1</accession>
<dbReference type="SUPFAM" id="SSF56112">
    <property type="entry name" value="Protein kinase-like (PK-like)"/>
    <property type="match status" value="1"/>
</dbReference>
<evidence type="ECO:0000256" key="2">
    <source>
        <dbReference type="ARBA" id="ARBA00022527"/>
    </source>
</evidence>
<dbReference type="SUPFAM" id="SSF52047">
    <property type="entry name" value="RNI-like"/>
    <property type="match status" value="2"/>
</dbReference>
<name>A0A9W4S9F1_9GLOM</name>
<organism evidence="11 12">
    <name type="scientific">Funneliformis geosporum</name>
    <dbReference type="NCBI Taxonomy" id="1117311"/>
    <lineage>
        <taxon>Eukaryota</taxon>
        <taxon>Fungi</taxon>
        <taxon>Fungi incertae sedis</taxon>
        <taxon>Mucoromycota</taxon>
        <taxon>Glomeromycotina</taxon>
        <taxon>Glomeromycetes</taxon>
        <taxon>Glomerales</taxon>
        <taxon>Glomeraceae</taxon>
        <taxon>Funneliformis</taxon>
    </lineage>
</organism>
<evidence type="ECO:0000313" key="11">
    <source>
        <dbReference type="EMBL" id="CAI2161632.1"/>
    </source>
</evidence>
<dbReference type="OrthoDB" id="4062651at2759"/>
<sequence>KQAEYNTKEKRALIKELDITYKNLAGELDLSDFVNLEELYCEVNNLTNLNINNCRNLRKLDCCVNQLVNLNLINLSNLEEVYCNANELIKLELNNLPNLKVLRCRDNYLTSLNYSVLNLTKLTDLRISNNNLKEQDLAVFSKFTNLESLVIGNTDKDKIRQGKYNKFTGSLEPLKGLTKLETLNISNTDLDLGLEHLPNNIERIYCSFSERPESQIKALDLSDKGLEGFINLKDLFCSNNRLTNLDLTGLNPDKLRCLYIDNNHLSNQNLSIFSEFTNLNWLRLGNDNKEGNNCNHFFGNVKLLEDLVKLVTLDLSNLNLEEETYPDRQEIKVIEFPGDIEFEQAGELVIDNYPQLKEIKKAKPRAVVNNITSVKITNCLQLESIDINDFRDNQKLEISDCPSLIELEYLKVLQCTGNQLTSVDFLNSLPSPQRLRTLFIGSNNIQKTDLKFLRRFINLEYLSLGNNGEEKIQKGEYNRFYGSLEPLSEMWILEYLDVSNTDINSGFEHLPELVEVNNSFQERPESKVREIFQDSLNYKELKKKYYEKSQKSQEWLNKNYPQEQRNEVKEIYLNEPSLEGELDFKDFGCEKGVEVLISAEVDNKLVLKNLSEKSKTNKCVNAQEYINKQYPTKEERKEVAKLLFFGELEGELDLSDFVNLKILVCSDNKLTSLNLSNCQQLERINCENNLLIGLDVRNCSNLVRLNGQDNSLISIALPTNPTNLKALKDEVVLKSLTGSQNITLEFLTEIANYKLVDDRFNIVGCYGISQDHKTRNYVMVMQYMSNGNLHQYLQKIQKTIGKLSLVEKLERLENIADGLYSIHDQNLVHRDFHSGNILNDDKGHSYITDLGLSRPASYQEEESKIFGVLPYVAPEVLRGKPYTKASDIYSFGMVAYEIMTELPPYCYKKENEKKYYERTYDKNLALEICNGLRPRFKIKVPKLLEDLIKKFKESNRFNLTLPEYIRFPKYEIHQEAIHHSQLINTQQIAQLFQEAKQQALAQELKHIEALIDQPLTDEQKELVNLEDQLKGQGLANENIEKILKYCERFVKAEKELETSSANVHPESQPQQDHLDQKQEVAIEIPTKK</sequence>
<dbReference type="PANTHER" id="PTHR48006">
    <property type="entry name" value="LEUCINE-RICH REPEAT-CONTAINING PROTEIN DDB_G0281931-RELATED"/>
    <property type="match status" value="1"/>
</dbReference>
<dbReference type="EC" id="2.7.11.1" evidence="1"/>
<proteinExistence type="predicted"/>
<evidence type="ECO:0000256" key="5">
    <source>
        <dbReference type="ARBA" id="ARBA00022777"/>
    </source>
</evidence>
<evidence type="ECO:0000313" key="12">
    <source>
        <dbReference type="Proteomes" id="UP001153678"/>
    </source>
</evidence>
<dbReference type="InterPro" id="IPR011009">
    <property type="entry name" value="Kinase-like_dom_sf"/>
</dbReference>
<dbReference type="PROSITE" id="PS50011">
    <property type="entry name" value="PROTEIN_KINASE_DOM"/>
    <property type="match status" value="1"/>
</dbReference>
<feature type="region of interest" description="Disordered" evidence="9">
    <location>
        <begin position="1057"/>
        <end position="1088"/>
    </location>
</feature>
<dbReference type="GO" id="GO:0004674">
    <property type="term" value="F:protein serine/threonine kinase activity"/>
    <property type="evidence" value="ECO:0007669"/>
    <property type="project" value="UniProtKB-KW"/>
</dbReference>
<dbReference type="InterPro" id="IPR032675">
    <property type="entry name" value="LRR_dom_sf"/>
</dbReference>
<evidence type="ECO:0000256" key="3">
    <source>
        <dbReference type="ARBA" id="ARBA00022679"/>
    </source>
</evidence>
<keyword evidence="5" id="KW-0418">Kinase</keyword>
<dbReference type="PANTHER" id="PTHR48006:SF102">
    <property type="entry name" value="LEUCINE-RICH REPEAT-CONTAINING PROTEIN DDB_G0281931-RELATED"/>
    <property type="match status" value="1"/>
</dbReference>
<keyword evidence="6" id="KW-0067">ATP-binding</keyword>
<dbReference type="GO" id="GO:0005524">
    <property type="term" value="F:ATP binding"/>
    <property type="evidence" value="ECO:0007669"/>
    <property type="project" value="UniProtKB-KW"/>
</dbReference>
<evidence type="ECO:0000256" key="9">
    <source>
        <dbReference type="SAM" id="MobiDB-lite"/>
    </source>
</evidence>
<gene>
    <name evidence="11" type="ORF">FWILDA_LOCUS149</name>
</gene>
<feature type="non-terminal residue" evidence="11">
    <location>
        <position position="1088"/>
    </location>
</feature>
<evidence type="ECO:0000256" key="4">
    <source>
        <dbReference type="ARBA" id="ARBA00022741"/>
    </source>
</evidence>
<feature type="domain" description="Protein kinase" evidence="10">
    <location>
        <begin position="700"/>
        <end position="967"/>
    </location>
</feature>
<comment type="catalytic activity">
    <reaction evidence="8">
        <text>L-seryl-[protein] + ATP = O-phospho-L-seryl-[protein] + ADP + H(+)</text>
        <dbReference type="Rhea" id="RHEA:17989"/>
        <dbReference type="Rhea" id="RHEA-COMP:9863"/>
        <dbReference type="Rhea" id="RHEA-COMP:11604"/>
        <dbReference type="ChEBI" id="CHEBI:15378"/>
        <dbReference type="ChEBI" id="CHEBI:29999"/>
        <dbReference type="ChEBI" id="CHEBI:30616"/>
        <dbReference type="ChEBI" id="CHEBI:83421"/>
        <dbReference type="ChEBI" id="CHEBI:456216"/>
        <dbReference type="EC" id="2.7.11.1"/>
    </reaction>
</comment>
<evidence type="ECO:0000259" key="10">
    <source>
        <dbReference type="PROSITE" id="PS50011"/>
    </source>
</evidence>
<keyword evidence="12" id="KW-1185">Reference proteome</keyword>
<evidence type="ECO:0000256" key="1">
    <source>
        <dbReference type="ARBA" id="ARBA00012513"/>
    </source>
</evidence>
<keyword evidence="3" id="KW-0808">Transferase</keyword>
<dbReference type="InterPro" id="IPR000719">
    <property type="entry name" value="Prot_kinase_dom"/>
</dbReference>
<dbReference type="AlphaFoldDB" id="A0A9W4S9F1"/>
<dbReference type="Gene3D" id="1.10.510.10">
    <property type="entry name" value="Transferase(Phosphotransferase) domain 1"/>
    <property type="match status" value="1"/>
</dbReference>
<dbReference type="Gene3D" id="3.80.10.10">
    <property type="entry name" value="Ribonuclease Inhibitor"/>
    <property type="match status" value="4"/>
</dbReference>
<feature type="compositionally biased region" description="Basic and acidic residues" evidence="9">
    <location>
        <begin position="1072"/>
        <end position="1088"/>
    </location>
</feature>
<keyword evidence="4" id="KW-0547">Nucleotide-binding</keyword>
<dbReference type="SUPFAM" id="SSF52058">
    <property type="entry name" value="L domain-like"/>
    <property type="match status" value="1"/>
</dbReference>
<keyword evidence="2" id="KW-0723">Serine/threonine-protein kinase</keyword>